<dbReference type="Proteomes" id="UP001371224">
    <property type="component" value="Unassembled WGS sequence"/>
</dbReference>
<protein>
    <submittedName>
        <fullName evidence="1">Uncharacterized protein</fullName>
    </submittedName>
</protein>
<proteinExistence type="predicted"/>
<organism evidence="1 2">
    <name type="scientific">Microbacterium bandirmense</name>
    <dbReference type="NCBI Taxonomy" id="3122050"/>
    <lineage>
        <taxon>Bacteria</taxon>
        <taxon>Bacillati</taxon>
        <taxon>Actinomycetota</taxon>
        <taxon>Actinomycetes</taxon>
        <taxon>Micrococcales</taxon>
        <taxon>Microbacteriaceae</taxon>
        <taxon>Microbacterium</taxon>
    </lineage>
</organism>
<accession>A0ABU8L6Q3</accession>
<gene>
    <name evidence="1" type="ORF">WDU99_01605</name>
</gene>
<dbReference type="EMBL" id="JBBDGM010000001">
    <property type="protein sequence ID" value="MEJ1087007.1"/>
    <property type="molecule type" value="Genomic_DNA"/>
</dbReference>
<dbReference type="RefSeq" id="WP_337330683.1">
    <property type="nucleotide sequence ID" value="NZ_JBBDGM010000001.1"/>
</dbReference>
<evidence type="ECO:0000313" key="2">
    <source>
        <dbReference type="Proteomes" id="UP001371224"/>
    </source>
</evidence>
<comment type="caution">
    <text evidence="1">The sequence shown here is derived from an EMBL/GenBank/DDBJ whole genome shotgun (WGS) entry which is preliminary data.</text>
</comment>
<reference evidence="1 2" key="1">
    <citation type="submission" date="2024-02" db="EMBL/GenBank/DDBJ databases">
        <authorList>
            <person name="Saticioglu I.B."/>
        </authorList>
    </citation>
    <scope>NUCLEOTIDE SEQUENCE [LARGE SCALE GENOMIC DNA]</scope>
    <source>
        <strain evidence="1 2">Mu-80</strain>
    </source>
</reference>
<name>A0ABU8L6Q3_9MICO</name>
<evidence type="ECO:0000313" key="1">
    <source>
        <dbReference type="EMBL" id="MEJ1087007.1"/>
    </source>
</evidence>
<sequence>MPSHPLDPLTMLSVELAATMSRHRYTQDPGPVIAELQQLAGPHTDLLAAEAGRWAGFNETDPHTAGLVAALMEIGAPDAVEVGRHRFRAPSHSTLSGAR</sequence>
<keyword evidence="2" id="KW-1185">Reference proteome</keyword>